<accession>A0A6S6QXY6</accession>
<dbReference type="EMBL" id="AP023367">
    <property type="protein sequence ID" value="BCJ92737.1"/>
    <property type="molecule type" value="Genomic_DNA"/>
</dbReference>
<gene>
    <name evidence="1" type="ORF">acsn021_03060</name>
</gene>
<organism evidence="1 2">
    <name type="scientific">Anaerocolumna cellulosilytica</name>
    <dbReference type="NCBI Taxonomy" id="433286"/>
    <lineage>
        <taxon>Bacteria</taxon>
        <taxon>Bacillati</taxon>
        <taxon>Bacillota</taxon>
        <taxon>Clostridia</taxon>
        <taxon>Lachnospirales</taxon>
        <taxon>Lachnospiraceae</taxon>
        <taxon>Anaerocolumna</taxon>
    </lineage>
</organism>
<reference evidence="1 2" key="1">
    <citation type="journal article" date="2016" name="Int. J. Syst. Evol. Microbiol.">
        <title>Descriptions of Anaerotaenia torta gen. nov., sp. nov. and Anaerocolumna cellulosilytica gen. nov., sp. nov. isolated from a methanogenic reactor of cattle waste.</title>
        <authorList>
            <person name="Uek A."/>
            <person name="Ohtaki Y."/>
            <person name="Kaku N."/>
            <person name="Ueki K."/>
        </authorList>
    </citation>
    <scope>NUCLEOTIDE SEQUENCE [LARGE SCALE GENOMIC DNA]</scope>
    <source>
        <strain evidence="1 2">SN021</strain>
    </source>
</reference>
<proteinExistence type="predicted"/>
<dbReference type="AlphaFoldDB" id="A0A6S6QXY6"/>
<dbReference type="KEGG" id="acel:acsn021_03060"/>
<evidence type="ECO:0000313" key="1">
    <source>
        <dbReference type="EMBL" id="BCJ92737.1"/>
    </source>
</evidence>
<protein>
    <submittedName>
        <fullName evidence="1">Uncharacterized protein</fullName>
    </submittedName>
</protein>
<keyword evidence="2" id="KW-1185">Reference proteome</keyword>
<dbReference type="Proteomes" id="UP000515561">
    <property type="component" value="Chromosome"/>
</dbReference>
<sequence>MKKFIVKFRYYLALLFIITTISSVSPLFSLNTTSDGIFTTANDGGKWMFEYR</sequence>
<evidence type="ECO:0000313" key="2">
    <source>
        <dbReference type="Proteomes" id="UP000515561"/>
    </source>
</evidence>
<name>A0A6S6QXY6_9FIRM</name>